<accession>A0A367XGL8</accession>
<dbReference type="Proteomes" id="UP000252266">
    <property type="component" value="Unassembled WGS sequence"/>
</dbReference>
<gene>
    <name evidence="1" type="ORF">TH44_00705</name>
</gene>
<proteinExistence type="predicted"/>
<reference evidence="1 2" key="1">
    <citation type="submission" date="2014-07" db="EMBL/GenBank/DDBJ databases">
        <title>Draft genome sequence of Thalassospira xiamenensis IB13.</title>
        <authorList>
            <person name="Lai Q."/>
            <person name="Shao Z."/>
        </authorList>
    </citation>
    <scope>NUCLEOTIDE SEQUENCE [LARGE SCALE GENOMIC DNA]</scope>
    <source>
        <strain evidence="1 2">IB13</strain>
    </source>
</reference>
<name>A0A367XGL8_9PROT</name>
<comment type="caution">
    <text evidence="1">The sequence shown here is derived from an EMBL/GenBank/DDBJ whole genome shotgun (WGS) entry which is preliminary data.</text>
</comment>
<evidence type="ECO:0000313" key="1">
    <source>
        <dbReference type="EMBL" id="RCK52786.1"/>
    </source>
</evidence>
<evidence type="ECO:0000313" key="2">
    <source>
        <dbReference type="Proteomes" id="UP000252266"/>
    </source>
</evidence>
<dbReference type="AlphaFoldDB" id="A0A367XGL8"/>
<protein>
    <submittedName>
        <fullName evidence="1">Uncharacterized protein</fullName>
    </submittedName>
</protein>
<sequence length="112" mass="12669">MPQPVAIITDIADFRQPLTFNYAVAFYLTAPSHLRIPEADRIITESPKHRRDQATFGQKINHGQHHDRPSFPATIVRQNISSVHFAFSVDVRVLIATTETKPNDLLTGLDHE</sequence>
<organism evidence="1 2">
    <name type="scientific">Thalassospira xiamenensis</name>
    <dbReference type="NCBI Taxonomy" id="220697"/>
    <lineage>
        <taxon>Bacteria</taxon>
        <taxon>Pseudomonadati</taxon>
        <taxon>Pseudomonadota</taxon>
        <taxon>Alphaproteobacteria</taxon>
        <taxon>Rhodospirillales</taxon>
        <taxon>Thalassospiraceae</taxon>
        <taxon>Thalassospira</taxon>
    </lineage>
</organism>
<dbReference type="EMBL" id="JPWJ01000001">
    <property type="protein sequence ID" value="RCK52786.1"/>
    <property type="molecule type" value="Genomic_DNA"/>
</dbReference>